<accession>A0ABT8WAE9</accession>
<dbReference type="InterPro" id="IPR012373">
    <property type="entry name" value="Ferrdict_sens_TM"/>
</dbReference>
<keyword evidence="1" id="KW-0472">Membrane</keyword>
<evidence type="ECO:0000259" key="3">
    <source>
        <dbReference type="Pfam" id="PF16344"/>
    </source>
</evidence>
<reference evidence="4" key="1">
    <citation type="submission" date="2023-07" db="EMBL/GenBank/DDBJ databases">
        <title>Two novel species in the genus Flavivirga.</title>
        <authorList>
            <person name="Kwon K."/>
        </authorList>
    </citation>
    <scope>NUCLEOTIDE SEQUENCE</scope>
    <source>
        <strain evidence="4">KCTC 52353</strain>
    </source>
</reference>
<keyword evidence="1" id="KW-1133">Transmembrane helix</keyword>
<dbReference type="RefSeq" id="WP_303277735.1">
    <property type="nucleotide sequence ID" value="NZ_JAUOEK010000111.1"/>
</dbReference>
<dbReference type="PANTHER" id="PTHR30273">
    <property type="entry name" value="PERIPLASMIC SIGNAL SENSOR AND SIGMA FACTOR ACTIVATOR FECR-RELATED"/>
    <property type="match status" value="1"/>
</dbReference>
<keyword evidence="5" id="KW-1185">Reference proteome</keyword>
<feature type="transmembrane region" description="Helical" evidence="1">
    <location>
        <begin position="55"/>
        <end position="74"/>
    </location>
</feature>
<evidence type="ECO:0000259" key="2">
    <source>
        <dbReference type="Pfam" id="PF04773"/>
    </source>
</evidence>
<dbReference type="EMBL" id="JAUOEK010000111">
    <property type="protein sequence ID" value="MDO5970042.1"/>
    <property type="molecule type" value="Genomic_DNA"/>
</dbReference>
<evidence type="ECO:0000313" key="4">
    <source>
        <dbReference type="EMBL" id="MDO5970042.1"/>
    </source>
</evidence>
<name>A0ABT8WAE9_9FLAO</name>
<feature type="domain" description="Protein FecR C-terminal" evidence="3">
    <location>
        <begin position="306"/>
        <end position="375"/>
    </location>
</feature>
<evidence type="ECO:0000256" key="1">
    <source>
        <dbReference type="SAM" id="Phobius"/>
    </source>
</evidence>
<evidence type="ECO:0000313" key="5">
    <source>
        <dbReference type="Proteomes" id="UP001176883"/>
    </source>
</evidence>
<dbReference type="InterPro" id="IPR032508">
    <property type="entry name" value="FecR_C"/>
</dbReference>
<dbReference type="Gene3D" id="3.55.50.30">
    <property type="match status" value="1"/>
</dbReference>
<feature type="domain" description="FecR protein" evidence="2">
    <location>
        <begin position="164"/>
        <end position="262"/>
    </location>
</feature>
<protein>
    <submittedName>
        <fullName evidence="4">DUF4974 domain-containing protein</fullName>
    </submittedName>
</protein>
<dbReference type="InterPro" id="IPR006860">
    <property type="entry name" value="FecR"/>
</dbReference>
<keyword evidence="1" id="KW-0812">Transmembrane</keyword>
<dbReference type="PIRSF" id="PIRSF018266">
    <property type="entry name" value="FecR"/>
    <property type="match status" value="1"/>
</dbReference>
<dbReference type="PANTHER" id="PTHR30273:SF2">
    <property type="entry name" value="PROTEIN FECR"/>
    <property type="match status" value="1"/>
</dbReference>
<organism evidence="4 5">
    <name type="scientific">Flavivirga aquimarina</name>
    <dbReference type="NCBI Taxonomy" id="2027862"/>
    <lineage>
        <taxon>Bacteria</taxon>
        <taxon>Pseudomonadati</taxon>
        <taxon>Bacteroidota</taxon>
        <taxon>Flavobacteriia</taxon>
        <taxon>Flavobacteriales</taxon>
        <taxon>Flavobacteriaceae</taxon>
        <taxon>Flavivirga</taxon>
    </lineage>
</organism>
<comment type="caution">
    <text evidence="4">The sequence shown here is derived from an EMBL/GenBank/DDBJ whole genome shotgun (WGS) entry which is preliminary data.</text>
</comment>
<sequence length="376" mass="42461">EVLEEEIVQTLLDIKEGKYSNILEDIDIEKEWKFLEEKKQRSGRSSTYLSSKREFWTYGVAASIVLLISITFVFNQTNQSPDFEAPIIVNNNIESGSDKVILTLEDGSEVVLEKGTAYQTTNLTSNGQEIIYTTSNQQPGQASKNSPVDYFSEGTSRRTAYNTLTIPRGGQFYILLSDGTKVWLNSESQLKYPVAFNEGETRQVELVYGEAYFDVSPSTNHKGANFKVSHSSQDVEVLGTEFNIKAYKGDTNIYTTLVEGKVAVSSASIKQNLVPNQQSNLDLQTNKMVIRIIEVSNIISWRDGIFDFEGESLKEIMKVLSRWYDMDIVFTNKDLGEEKFIGSFNKSLPIEEILSSIKNTNIIKNYEINNKTITLN</sequence>
<dbReference type="Pfam" id="PF16344">
    <property type="entry name" value="FecR_C"/>
    <property type="match status" value="1"/>
</dbReference>
<proteinExistence type="predicted"/>
<dbReference type="Pfam" id="PF04773">
    <property type="entry name" value="FecR"/>
    <property type="match status" value="1"/>
</dbReference>
<feature type="non-terminal residue" evidence="4">
    <location>
        <position position="1"/>
    </location>
</feature>
<dbReference type="Gene3D" id="2.60.120.1440">
    <property type="match status" value="1"/>
</dbReference>
<gene>
    <name evidence="4" type="ORF">Q4Q35_09495</name>
</gene>
<dbReference type="Proteomes" id="UP001176883">
    <property type="component" value="Unassembled WGS sequence"/>
</dbReference>